<keyword evidence="3" id="KW-1185">Reference proteome</keyword>
<feature type="compositionally biased region" description="Polar residues" evidence="1">
    <location>
        <begin position="58"/>
        <end position="67"/>
    </location>
</feature>
<protein>
    <submittedName>
        <fullName evidence="2">Uncharacterized protein</fullName>
    </submittedName>
</protein>
<evidence type="ECO:0000256" key="1">
    <source>
        <dbReference type="SAM" id="MobiDB-lite"/>
    </source>
</evidence>
<feature type="compositionally biased region" description="Polar residues" evidence="1">
    <location>
        <begin position="77"/>
        <end position="94"/>
    </location>
</feature>
<reference evidence="2" key="1">
    <citation type="submission" date="2020-05" db="EMBL/GenBank/DDBJ databases">
        <title>Mycena genomes resolve the evolution of fungal bioluminescence.</title>
        <authorList>
            <person name="Tsai I.J."/>
        </authorList>
    </citation>
    <scope>NUCLEOTIDE SEQUENCE</scope>
    <source>
        <strain evidence="2">160909Yilan</strain>
    </source>
</reference>
<evidence type="ECO:0000313" key="3">
    <source>
        <dbReference type="Proteomes" id="UP000623467"/>
    </source>
</evidence>
<dbReference type="AlphaFoldDB" id="A0A8H7CSQ6"/>
<feature type="compositionally biased region" description="Low complexity" evidence="1">
    <location>
        <begin position="34"/>
        <end position="50"/>
    </location>
</feature>
<organism evidence="2 3">
    <name type="scientific">Mycena sanguinolenta</name>
    <dbReference type="NCBI Taxonomy" id="230812"/>
    <lineage>
        <taxon>Eukaryota</taxon>
        <taxon>Fungi</taxon>
        <taxon>Dikarya</taxon>
        <taxon>Basidiomycota</taxon>
        <taxon>Agaricomycotina</taxon>
        <taxon>Agaricomycetes</taxon>
        <taxon>Agaricomycetidae</taxon>
        <taxon>Agaricales</taxon>
        <taxon>Marasmiineae</taxon>
        <taxon>Mycenaceae</taxon>
        <taxon>Mycena</taxon>
    </lineage>
</organism>
<dbReference type="Proteomes" id="UP000623467">
    <property type="component" value="Unassembled WGS sequence"/>
</dbReference>
<feature type="compositionally biased region" description="Polar residues" evidence="1">
    <location>
        <begin position="1"/>
        <end position="33"/>
    </location>
</feature>
<comment type="caution">
    <text evidence="2">The sequence shown here is derived from an EMBL/GenBank/DDBJ whole genome shotgun (WGS) entry which is preliminary data.</text>
</comment>
<dbReference type="EMBL" id="JACAZH010000019">
    <property type="protein sequence ID" value="KAF7346078.1"/>
    <property type="molecule type" value="Genomic_DNA"/>
</dbReference>
<accession>A0A8H7CSQ6</accession>
<sequence>MSSGRTTPENSRQSMLDASTRQSSRVNVPSRTVPSPAARRAESSAPATTADAGHGHYASSTQDAPSNTRKRRRGSRHNNLSSESAVSDTVNLSEGNERTQRDADTDRPANPCQGAR</sequence>
<feature type="compositionally biased region" description="Basic and acidic residues" evidence="1">
    <location>
        <begin position="95"/>
        <end position="107"/>
    </location>
</feature>
<evidence type="ECO:0000313" key="2">
    <source>
        <dbReference type="EMBL" id="KAF7346078.1"/>
    </source>
</evidence>
<gene>
    <name evidence="2" type="ORF">MSAN_01833900</name>
</gene>
<feature type="region of interest" description="Disordered" evidence="1">
    <location>
        <begin position="1"/>
        <end position="116"/>
    </location>
</feature>
<name>A0A8H7CSQ6_9AGAR</name>
<proteinExistence type="predicted"/>